<protein>
    <recommendedName>
        <fullName evidence="3">Transporter</fullName>
    </recommendedName>
</protein>
<accession>A0AAU7VT84</accession>
<dbReference type="AlphaFoldDB" id="A0AAU7VT84"/>
<proteinExistence type="predicted"/>
<organism evidence="2">
    <name type="scientific">Microbacterium sp. A8/3-1</name>
    <dbReference type="NCBI Taxonomy" id="3160749"/>
    <lineage>
        <taxon>Bacteria</taxon>
        <taxon>Bacillati</taxon>
        <taxon>Actinomycetota</taxon>
        <taxon>Actinomycetes</taxon>
        <taxon>Micrococcales</taxon>
        <taxon>Microbacteriaceae</taxon>
        <taxon>Microbacterium</taxon>
    </lineage>
</organism>
<feature type="transmembrane region" description="Helical" evidence="1">
    <location>
        <begin position="56"/>
        <end position="75"/>
    </location>
</feature>
<evidence type="ECO:0000313" key="2">
    <source>
        <dbReference type="EMBL" id="XBX77409.1"/>
    </source>
</evidence>
<feature type="transmembrane region" description="Helical" evidence="1">
    <location>
        <begin position="12"/>
        <end position="36"/>
    </location>
</feature>
<sequence length="140" mass="14544">MTESTTLRVIRISALYDLVITAGFALPWTAVLVFGGLAQAHEALGLTGITPSPDDVFTVMFANLMGSIVVVWAVFRILRPTIAAGVADTTARLLFSVGLATALLNGATALTGVLLALELAWAVVQGGAVLAHRRRATASV</sequence>
<keyword evidence="1" id="KW-0472">Membrane</keyword>
<dbReference type="RefSeq" id="WP_350350897.1">
    <property type="nucleotide sequence ID" value="NZ_CP158357.1"/>
</dbReference>
<evidence type="ECO:0008006" key="3">
    <source>
        <dbReference type="Google" id="ProtNLM"/>
    </source>
</evidence>
<evidence type="ECO:0000256" key="1">
    <source>
        <dbReference type="SAM" id="Phobius"/>
    </source>
</evidence>
<reference evidence="2" key="1">
    <citation type="submission" date="2024-06" db="EMBL/GenBank/DDBJ databases">
        <title>Draft genome sequence of Microbacterium sp. strain A8/3-1, isolated from Oxytropis tragacanthoides Fisch. ex DC. Root nodules in the Altai region of Russia.</title>
        <authorList>
            <person name="Sazanova A."/>
            <person name="Guro P."/>
            <person name="Kuznetsova I."/>
            <person name="Belimov A."/>
            <person name="Safronova V."/>
        </authorList>
    </citation>
    <scope>NUCLEOTIDE SEQUENCE</scope>
    <source>
        <strain evidence="2">A8/3-1</strain>
    </source>
</reference>
<dbReference type="EMBL" id="CP158357">
    <property type="protein sequence ID" value="XBX77409.1"/>
    <property type="molecule type" value="Genomic_DNA"/>
</dbReference>
<keyword evidence="1" id="KW-0812">Transmembrane</keyword>
<feature type="transmembrane region" description="Helical" evidence="1">
    <location>
        <begin position="82"/>
        <end position="104"/>
    </location>
</feature>
<name>A0AAU7VT84_9MICO</name>
<keyword evidence="1" id="KW-1133">Transmembrane helix</keyword>
<gene>
    <name evidence="2" type="ORF">ABS642_16050</name>
</gene>